<sequence length="243" mass="27413">MKIQIYSDLHMEFSEFVPSPIDADLVILAGDIGVQAKGVKWANEAFRCPVIYVCGNHEFYKGHIDHTLRKMRDAAAAHVHILENESFVWQQTRFLGTTAWTDFSSTGDVVAATSLAREWMNDFRMIRADASYRRLRPDDLFTRNRAARTWLAEELAKPFAGKTVVITHHTPTPSIAGDKHDGHLNAAYSNHWPELITQADVWIFGHTHQAIDTTLVGCRIVSNPRGYPGEETGFCADFTIDLQ</sequence>
<dbReference type="OrthoDB" id="356681at2"/>
<dbReference type="Gene3D" id="3.30.750.180">
    <property type="entry name" value="GpdQ, beta-strand dimerisation domain"/>
    <property type="match status" value="1"/>
</dbReference>
<evidence type="ECO:0000259" key="1">
    <source>
        <dbReference type="Pfam" id="PF00149"/>
    </source>
</evidence>
<dbReference type="InterPro" id="IPR004843">
    <property type="entry name" value="Calcineurin-like_PHP"/>
</dbReference>
<dbReference type="Proteomes" id="UP000095143">
    <property type="component" value="Unassembled WGS sequence"/>
</dbReference>
<feature type="domain" description="Calcineurin-like phosphoesterase" evidence="1">
    <location>
        <begin position="5"/>
        <end position="209"/>
    </location>
</feature>
<organism evidence="2 3">
    <name type="scientific">Pseudomonas graminis</name>
    <dbReference type="NCBI Taxonomy" id="158627"/>
    <lineage>
        <taxon>Bacteria</taxon>
        <taxon>Pseudomonadati</taxon>
        <taxon>Pseudomonadota</taxon>
        <taxon>Gammaproteobacteria</taxon>
        <taxon>Pseudomonadales</taxon>
        <taxon>Pseudomonadaceae</taxon>
        <taxon>Pseudomonas</taxon>
    </lineage>
</organism>
<proteinExistence type="predicted"/>
<dbReference type="PANTHER" id="PTHR37844">
    <property type="entry name" value="SER/THR PROTEIN PHOSPHATASE SUPERFAMILY (AFU_ORTHOLOGUE AFUA_1G14840)"/>
    <property type="match status" value="1"/>
</dbReference>
<reference evidence="2 3" key="1">
    <citation type="submission" date="2016-08" db="EMBL/GenBank/DDBJ databases">
        <title>Whole genome sequence of Pseudomonas graminis strain UASWS1507, a potential biological control agent for agriculture.</title>
        <authorList>
            <person name="Crovadore J."/>
            <person name="Calmin G."/>
            <person name="Chablais R."/>
            <person name="Cochard B."/>
            <person name="Lefort F."/>
        </authorList>
    </citation>
    <scope>NUCLEOTIDE SEQUENCE [LARGE SCALE GENOMIC DNA]</scope>
    <source>
        <strain evidence="2 3">UASWS1507</strain>
    </source>
</reference>
<dbReference type="EMBL" id="MDEN01000049">
    <property type="protein sequence ID" value="OCX25493.1"/>
    <property type="molecule type" value="Genomic_DNA"/>
</dbReference>
<dbReference type="Gene3D" id="3.60.21.10">
    <property type="match status" value="1"/>
</dbReference>
<evidence type="ECO:0000313" key="3">
    <source>
        <dbReference type="Proteomes" id="UP000095143"/>
    </source>
</evidence>
<gene>
    <name evidence="2" type="ORF">BBI10_02040</name>
</gene>
<dbReference type="PANTHER" id="PTHR37844:SF2">
    <property type="entry name" value="SER_THR PROTEIN PHOSPHATASE SUPERFAMILY (AFU_ORTHOLOGUE AFUA_1G14840)"/>
    <property type="match status" value="1"/>
</dbReference>
<protein>
    <submittedName>
        <fullName evidence="2">Serine/threonine protein phosphatase</fullName>
    </submittedName>
</protein>
<dbReference type="RefSeq" id="WP_065986353.1">
    <property type="nucleotide sequence ID" value="NZ_MDEN01000049.1"/>
</dbReference>
<dbReference type="InterPro" id="IPR042281">
    <property type="entry name" value="GpdQ_beta-strand"/>
</dbReference>
<evidence type="ECO:0000313" key="2">
    <source>
        <dbReference type="EMBL" id="OCX25493.1"/>
    </source>
</evidence>
<dbReference type="SUPFAM" id="SSF56300">
    <property type="entry name" value="Metallo-dependent phosphatases"/>
    <property type="match status" value="1"/>
</dbReference>
<name>A0A1C2EES1_9PSED</name>
<accession>A0A1C2EES1</accession>
<comment type="caution">
    <text evidence="2">The sequence shown here is derived from an EMBL/GenBank/DDBJ whole genome shotgun (WGS) entry which is preliminary data.</text>
</comment>
<dbReference type="InterPro" id="IPR029052">
    <property type="entry name" value="Metallo-depent_PP-like"/>
</dbReference>
<dbReference type="Pfam" id="PF00149">
    <property type="entry name" value="Metallophos"/>
    <property type="match status" value="1"/>
</dbReference>
<dbReference type="AlphaFoldDB" id="A0A1C2EES1"/>